<dbReference type="SUPFAM" id="SSF50969">
    <property type="entry name" value="YVTN repeat-like/Quinoprotein amine dehydrogenase"/>
    <property type="match status" value="1"/>
</dbReference>
<evidence type="ECO:0008006" key="2">
    <source>
        <dbReference type="Google" id="ProtNLM"/>
    </source>
</evidence>
<organism evidence="1">
    <name type="scientific">Paraprevotella clara</name>
    <dbReference type="NCBI Taxonomy" id="454154"/>
    <lineage>
        <taxon>Bacteria</taxon>
        <taxon>Pseudomonadati</taxon>
        <taxon>Bacteroidota</taxon>
        <taxon>Bacteroidia</taxon>
        <taxon>Bacteroidales</taxon>
        <taxon>Prevotellaceae</taxon>
        <taxon>Paraprevotella</taxon>
    </lineage>
</organism>
<sequence>MKKVVFVVLATLWLFACKKEDGKKVEFHALPFSSIVSDTLEIDSVRMNTFFSNPTSLFTIDDSLILVFDDNRSDKLCHFIHTKGYVVKSFGEWGRARGEFILPQGLSLSKDKEACCVYDYNTQYTVCFSVKEALGGGNPVQDVVRMEEVESGRPVEHRFYQVLALSDNRFLGFGNHPENRIQIFNQSKVLATYSDFPVLDEKEENNRSLWGNLASFGVSSDEKHIVITTGIGAAFEILSLSGEKISHKLVKGFHAPKYSIAQGAVPVCVVVCPETVVGFNALHVADDCFYAVLAGPEERYNEILKFDFDGECVHRYCLPADIVNIHCMTVDNGQLWAFVENKDGEIKLIKAGI</sequence>
<dbReference type="PROSITE" id="PS51257">
    <property type="entry name" value="PROKAR_LIPOPROTEIN"/>
    <property type="match status" value="1"/>
</dbReference>
<gene>
    <name evidence="1" type="ORF">PCLFYP37_01733</name>
</gene>
<dbReference type="InterPro" id="IPR011044">
    <property type="entry name" value="Quino_amine_DH_bsu"/>
</dbReference>
<accession>A0A6N3BAZ4</accession>
<proteinExistence type="predicted"/>
<evidence type="ECO:0000313" key="1">
    <source>
        <dbReference type="EMBL" id="VYU02006.1"/>
    </source>
</evidence>
<dbReference type="EMBL" id="CACRUT010000011">
    <property type="protein sequence ID" value="VYU02006.1"/>
    <property type="molecule type" value="Genomic_DNA"/>
</dbReference>
<reference evidence="1" key="1">
    <citation type="submission" date="2019-11" db="EMBL/GenBank/DDBJ databases">
        <authorList>
            <person name="Feng L."/>
        </authorList>
    </citation>
    <scope>NUCLEOTIDE SEQUENCE</scope>
    <source>
        <strain evidence="1">PclaraLFYP37</strain>
    </source>
</reference>
<name>A0A6N3BAZ4_9BACT</name>
<dbReference type="Pfam" id="PF15869">
    <property type="entry name" value="TolB_like"/>
    <property type="match status" value="1"/>
</dbReference>
<dbReference type="AlphaFoldDB" id="A0A6N3BAZ4"/>
<protein>
    <recommendedName>
        <fullName evidence="2">6-bladed beta-propeller</fullName>
    </recommendedName>
</protein>